<organism evidence="2 3">
    <name type="scientific">Reticulomyxa filosa</name>
    <dbReference type="NCBI Taxonomy" id="46433"/>
    <lineage>
        <taxon>Eukaryota</taxon>
        <taxon>Sar</taxon>
        <taxon>Rhizaria</taxon>
        <taxon>Retaria</taxon>
        <taxon>Foraminifera</taxon>
        <taxon>Monothalamids</taxon>
        <taxon>Reticulomyxidae</taxon>
        <taxon>Reticulomyxa</taxon>
    </lineage>
</organism>
<evidence type="ECO:0000313" key="3">
    <source>
        <dbReference type="Proteomes" id="UP000023152"/>
    </source>
</evidence>
<feature type="non-terminal residue" evidence="2">
    <location>
        <position position="1"/>
    </location>
</feature>
<feature type="region of interest" description="Disordered" evidence="1">
    <location>
        <begin position="111"/>
        <end position="142"/>
    </location>
</feature>
<name>X6P4L4_RETFI</name>
<dbReference type="Proteomes" id="UP000023152">
    <property type="component" value="Unassembled WGS sequence"/>
</dbReference>
<evidence type="ECO:0000256" key="1">
    <source>
        <dbReference type="SAM" id="MobiDB-lite"/>
    </source>
</evidence>
<gene>
    <name evidence="2" type="ORF">RFI_04043</name>
</gene>
<sequence>NANWKDKKIKMDNVWLQNDKDLEQQSHGISLGQSSLQSQLQLQSHLQPQSSFTIIHVVERECVTKANIGTQAEIETDKGTADNVVKHRTTASRMDEAEAVKHKNGHRYRMYKESMVSTSSTRSRSRSRSKSRNGNGKHSRKVKAEVKVDIPITVIMASTFKTLICTSAFAFAFAVRGVGETCASIIAKEKKIEQRVNGSLESWRYFTKLPMLRSTFLFLRKNKTTKKIVQCEQMW</sequence>
<keyword evidence="3" id="KW-1185">Reference proteome</keyword>
<comment type="caution">
    <text evidence="2">The sequence shown here is derived from an EMBL/GenBank/DDBJ whole genome shotgun (WGS) entry which is preliminary data.</text>
</comment>
<dbReference type="AlphaFoldDB" id="X6P4L4"/>
<protein>
    <submittedName>
        <fullName evidence="2">Uncharacterized protein</fullName>
    </submittedName>
</protein>
<dbReference type="EMBL" id="ASPP01003708">
    <property type="protein sequence ID" value="ETO33063.1"/>
    <property type="molecule type" value="Genomic_DNA"/>
</dbReference>
<proteinExistence type="predicted"/>
<reference evidence="2 3" key="1">
    <citation type="journal article" date="2013" name="Curr. Biol.">
        <title>The Genome of the Foraminiferan Reticulomyxa filosa.</title>
        <authorList>
            <person name="Glockner G."/>
            <person name="Hulsmann N."/>
            <person name="Schleicher M."/>
            <person name="Noegel A.A."/>
            <person name="Eichinger L."/>
            <person name="Gallinger C."/>
            <person name="Pawlowski J."/>
            <person name="Sierra R."/>
            <person name="Euteneuer U."/>
            <person name="Pillet L."/>
            <person name="Moustafa A."/>
            <person name="Platzer M."/>
            <person name="Groth M."/>
            <person name="Szafranski K."/>
            <person name="Schliwa M."/>
        </authorList>
    </citation>
    <scope>NUCLEOTIDE SEQUENCE [LARGE SCALE GENOMIC DNA]</scope>
</reference>
<evidence type="ECO:0000313" key="2">
    <source>
        <dbReference type="EMBL" id="ETO33063.1"/>
    </source>
</evidence>
<accession>X6P4L4</accession>
<feature type="compositionally biased region" description="Basic residues" evidence="1">
    <location>
        <begin position="123"/>
        <end position="141"/>
    </location>
</feature>